<dbReference type="Gene3D" id="1.20.5.1040">
    <property type="entry name" value="Sensor protein qsec"/>
    <property type="match status" value="2"/>
</dbReference>
<dbReference type="InterPro" id="IPR050428">
    <property type="entry name" value="TCS_sensor_his_kinase"/>
</dbReference>
<accession>A0A377JKK0</accession>
<dbReference type="InterPro" id="IPR003594">
    <property type="entry name" value="HATPase_dom"/>
</dbReference>
<dbReference type="FunFam" id="1.10.287.130:FF:000035">
    <property type="entry name" value="Two-component sensor histidine kinase"/>
    <property type="match status" value="1"/>
</dbReference>
<dbReference type="NCBIfam" id="NF007664">
    <property type="entry name" value="PRK10337.1"/>
    <property type="match status" value="1"/>
</dbReference>
<evidence type="ECO:0000256" key="1">
    <source>
        <dbReference type="ARBA" id="ARBA00000085"/>
    </source>
</evidence>
<evidence type="ECO:0000256" key="2">
    <source>
        <dbReference type="ARBA" id="ARBA00004429"/>
    </source>
</evidence>
<dbReference type="GO" id="GO:0005524">
    <property type="term" value="F:ATP binding"/>
    <property type="evidence" value="ECO:0007669"/>
    <property type="project" value="UniProtKB-KW"/>
</dbReference>
<feature type="domain" description="Histidine kinase" evidence="17">
    <location>
        <begin position="242"/>
        <end position="452"/>
    </location>
</feature>
<dbReference type="Gene3D" id="1.10.287.130">
    <property type="match status" value="1"/>
</dbReference>
<comment type="catalytic activity">
    <reaction evidence="1">
        <text>ATP + protein L-histidine = ADP + protein N-phospho-L-histidine.</text>
        <dbReference type="EC" id="2.7.13.3"/>
    </reaction>
</comment>
<dbReference type="SMART" id="SM00388">
    <property type="entry name" value="HisKA"/>
    <property type="match status" value="1"/>
</dbReference>
<dbReference type="Gene3D" id="3.30.565.10">
    <property type="entry name" value="Histidine kinase-like ATPase, C-terminal domain"/>
    <property type="match status" value="1"/>
</dbReference>
<evidence type="ECO:0000259" key="17">
    <source>
        <dbReference type="PROSITE" id="PS50109"/>
    </source>
</evidence>
<keyword evidence="6" id="KW-0997">Cell inner membrane</keyword>
<dbReference type="InterPro" id="IPR036890">
    <property type="entry name" value="HATPase_C_sf"/>
</dbReference>
<name>A0A377JKK0_HAEPA</name>
<dbReference type="RefSeq" id="WP_115180770.1">
    <property type="nucleotide sequence ID" value="NZ_UGHY01000002.1"/>
</dbReference>
<comment type="subcellular location">
    <subcellularLocation>
        <location evidence="2">Cell inner membrane</location>
        <topology evidence="2">Multi-pass membrane protein</topology>
    </subcellularLocation>
</comment>
<dbReference type="GO" id="GO:0005886">
    <property type="term" value="C:plasma membrane"/>
    <property type="evidence" value="ECO:0007669"/>
    <property type="project" value="TreeGrafter"/>
</dbReference>
<keyword evidence="8 19" id="KW-0808">Transferase</keyword>
<keyword evidence="12" id="KW-0067">ATP-binding</keyword>
<keyword evidence="15 16" id="KW-0472">Membrane</keyword>
<dbReference type="Pfam" id="PF02518">
    <property type="entry name" value="HATPase_c"/>
    <property type="match status" value="1"/>
</dbReference>
<dbReference type="SUPFAM" id="SSF47384">
    <property type="entry name" value="Homodimeric domain of signal transducing histidine kinase"/>
    <property type="match status" value="1"/>
</dbReference>
<dbReference type="EC" id="2.7.13.3" evidence="3"/>
<keyword evidence="7" id="KW-0597">Phosphoprotein</keyword>
<evidence type="ECO:0000256" key="12">
    <source>
        <dbReference type="ARBA" id="ARBA00022840"/>
    </source>
</evidence>
<dbReference type="SUPFAM" id="SSF55874">
    <property type="entry name" value="ATPase domain of HSP90 chaperone/DNA topoisomerase II/histidine kinase"/>
    <property type="match status" value="1"/>
</dbReference>
<evidence type="ECO:0000256" key="13">
    <source>
        <dbReference type="ARBA" id="ARBA00022989"/>
    </source>
</evidence>
<evidence type="ECO:0000256" key="14">
    <source>
        <dbReference type="ARBA" id="ARBA00023012"/>
    </source>
</evidence>
<evidence type="ECO:0000256" key="11">
    <source>
        <dbReference type="ARBA" id="ARBA00022777"/>
    </source>
</evidence>
<evidence type="ECO:0000256" key="16">
    <source>
        <dbReference type="SAM" id="Phobius"/>
    </source>
</evidence>
<keyword evidence="11" id="KW-0418">Kinase</keyword>
<dbReference type="InterPro" id="IPR003660">
    <property type="entry name" value="HAMP_dom"/>
</dbReference>
<dbReference type="InterPro" id="IPR005467">
    <property type="entry name" value="His_kinase_dom"/>
</dbReference>
<keyword evidence="9 16" id="KW-0812">Transmembrane</keyword>
<dbReference type="InterPro" id="IPR003661">
    <property type="entry name" value="HisK_dim/P_dom"/>
</dbReference>
<dbReference type="SMART" id="SM00387">
    <property type="entry name" value="HATPase_c"/>
    <property type="match status" value="1"/>
</dbReference>
<evidence type="ECO:0000256" key="3">
    <source>
        <dbReference type="ARBA" id="ARBA00012438"/>
    </source>
</evidence>
<evidence type="ECO:0000313" key="19">
    <source>
        <dbReference type="EMBL" id="STP06190.1"/>
    </source>
</evidence>
<dbReference type="CDD" id="cd00082">
    <property type="entry name" value="HisKA"/>
    <property type="match status" value="1"/>
</dbReference>
<dbReference type="PANTHER" id="PTHR45436">
    <property type="entry name" value="SENSOR HISTIDINE KINASE YKOH"/>
    <property type="match status" value="1"/>
</dbReference>
<dbReference type="AlphaFoldDB" id="A0A377JKK0"/>
<organism evidence="19 20">
    <name type="scientific">Haemophilus parainfluenzae</name>
    <dbReference type="NCBI Taxonomy" id="729"/>
    <lineage>
        <taxon>Bacteria</taxon>
        <taxon>Pseudomonadati</taxon>
        <taxon>Pseudomonadota</taxon>
        <taxon>Gammaproteobacteria</taxon>
        <taxon>Pasteurellales</taxon>
        <taxon>Pasteurellaceae</taxon>
        <taxon>Haemophilus</taxon>
    </lineage>
</organism>
<evidence type="ECO:0000256" key="8">
    <source>
        <dbReference type="ARBA" id="ARBA00022679"/>
    </source>
</evidence>
<feature type="transmembrane region" description="Helical" evidence="16">
    <location>
        <begin position="165"/>
        <end position="185"/>
    </location>
</feature>
<evidence type="ECO:0000313" key="20">
    <source>
        <dbReference type="Proteomes" id="UP000254186"/>
    </source>
</evidence>
<dbReference type="PROSITE" id="PS50885">
    <property type="entry name" value="HAMP"/>
    <property type="match status" value="1"/>
</dbReference>
<reference evidence="19 20" key="1">
    <citation type="submission" date="2018-06" db="EMBL/GenBank/DDBJ databases">
        <authorList>
            <consortium name="Pathogen Informatics"/>
            <person name="Doyle S."/>
        </authorList>
    </citation>
    <scope>NUCLEOTIDE SEQUENCE [LARGE SCALE GENOMIC DNA]</scope>
    <source>
        <strain evidence="19 20">NCTC10672</strain>
    </source>
</reference>
<dbReference type="InterPro" id="IPR036097">
    <property type="entry name" value="HisK_dim/P_sf"/>
</dbReference>
<evidence type="ECO:0000256" key="15">
    <source>
        <dbReference type="ARBA" id="ARBA00023136"/>
    </source>
</evidence>
<keyword evidence="10" id="KW-0547">Nucleotide-binding</keyword>
<dbReference type="Pfam" id="PF00512">
    <property type="entry name" value="HisKA"/>
    <property type="match status" value="1"/>
</dbReference>
<protein>
    <recommendedName>
        <fullName evidence="4">Sensor protein QseC</fullName>
        <ecNumber evidence="3">2.7.13.3</ecNumber>
    </recommendedName>
</protein>
<keyword evidence="13 16" id="KW-1133">Transmembrane helix</keyword>
<dbReference type="Proteomes" id="UP000254186">
    <property type="component" value="Unassembled WGS sequence"/>
</dbReference>
<dbReference type="PANTHER" id="PTHR45436:SF14">
    <property type="entry name" value="SENSOR PROTEIN QSEC"/>
    <property type="match status" value="1"/>
</dbReference>
<evidence type="ECO:0000256" key="6">
    <source>
        <dbReference type="ARBA" id="ARBA00022519"/>
    </source>
</evidence>
<evidence type="ECO:0000256" key="5">
    <source>
        <dbReference type="ARBA" id="ARBA00022475"/>
    </source>
</evidence>
<proteinExistence type="predicted"/>
<gene>
    <name evidence="19" type="primary">qseC</name>
    <name evidence="19" type="ORF">NCTC10672_02210</name>
</gene>
<dbReference type="InterPro" id="IPR059132">
    <property type="entry name" value="QseC"/>
</dbReference>
<keyword evidence="14" id="KW-0902">Two-component regulatory system</keyword>
<sequence length="452" mass="51285">MKNKRLSFRLLIGLSLTALCVWCIATAVAWTVVKKEAKDVFNAQQVLFAERLATSDLQNVLLDENAKFPRGGFKPQKRHYDDNDALAFAIFSNKGERLLTDGDHGDKFIFQNKTGFSKEHILDDDDEWLIYWQPVGKDELVIAVGQELEYREELVNKMVFSQTGIWFAGLPILSLVAFIVIYRALKPINRLSRNVQARRPGDVSLLETDDVPTEILPLVQNLNQFFTRTSEQLERERRFVSDAAHELRSPLAALRIQTEVAQLAGDDAQTREMALAHLTQGIDRATQLIEQLLTLSRLDNLKELNHQEPIHWSEIITSLIGELYFSAQQRQIELQFEHQGDPAVNQGQPLLLAQMLRNLLDNAIKYCPQGTQVRVILQPRKILIEDNGGGVAPEELVKLGQRFYRPAGQNEKGSGLGLSIVARIAELHHYRFRLENIEANGQIQGLRAIIEL</sequence>
<feature type="domain" description="HAMP" evidence="18">
    <location>
        <begin position="182"/>
        <end position="234"/>
    </location>
</feature>
<evidence type="ECO:0000259" key="18">
    <source>
        <dbReference type="PROSITE" id="PS50885"/>
    </source>
</evidence>
<evidence type="ECO:0000256" key="7">
    <source>
        <dbReference type="ARBA" id="ARBA00022553"/>
    </source>
</evidence>
<evidence type="ECO:0000256" key="10">
    <source>
        <dbReference type="ARBA" id="ARBA00022741"/>
    </source>
</evidence>
<evidence type="ECO:0000256" key="9">
    <source>
        <dbReference type="ARBA" id="ARBA00022692"/>
    </source>
</evidence>
<dbReference type="EMBL" id="UGHY01000002">
    <property type="protein sequence ID" value="STP06190.1"/>
    <property type="molecule type" value="Genomic_DNA"/>
</dbReference>
<dbReference type="PROSITE" id="PS50109">
    <property type="entry name" value="HIS_KIN"/>
    <property type="match status" value="1"/>
</dbReference>
<evidence type="ECO:0000256" key="4">
    <source>
        <dbReference type="ARBA" id="ARBA00017234"/>
    </source>
</evidence>
<dbReference type="GO" id="GO:0000155">
    <property type="term" value="F:phosphorelay sensor kinase activity"/>
    <property type="evidence" value="ECO:0007669"/>
    <property type="project" value="InterPro"/>
</dbReference>
<keyword evidence="5" id="KW-1003">Cell membrane</keyword>